<dbReference type="Proteomes" id="UP001501495">
    <property type="component" value="Unassembled WGS sequence"/>
</dbReference>
<dbReference type="RefSeq" id="WP_344731688.1">
    <property type="nucleotide sequence ID" value="NZ_BAAAZH010000003.1"/>
</dbReference>
<name>A0ABP7XB07_9ACTN</name>
<gene>
    <name evidence="1" type="ORF">GCM10022215_04860</name>
</gene>
<organism evidence="1 2">
    <name type="scientific">Nocardioides fonticola</name>
    <dbReference type="NCBI Taxonomy" id="450363"/>
    <lineage>
        <taxon>Bacteria</taxon>
        <taxon>Bacillati</taxon>
        <taxon>Actinomycetota</taxon>
        <taxon>Actinomycetes</taxon>
        <taxon>Propionibacteriales</taxon>
        <taxon>Nocardioidaceae</taxon>
        <taxon>Nocardioides</taxon>
    </lineage>
</organism>
<sequence>MHETHSCGPAYRDDADRPYATGLAQLRTGRRVLIAGAAASAAGVAFSASAASAAGTSAAASPKRAYVLVTDGCRPGEISSTLTPNLFALRAGGLHLPKATSLPVMETIPNHVMMMTGQRPDRTGVPANTIYDRSLGAVRTMDQPDDIAVPTIIERLRARGYRTGTVLSKEYLYGVFGERAGQRWEPSPTLPITEHAPDIFTVQAAIAMLQDYDPHLMFVNLGDIDRFGHADLTGTTLQVARRLALADTDLQVGRFLDAVRSAGHWENAMVIVLADHSMDWSLPLDFISLQSGFDADDLLAGNVTIADNGGADLCYWTGQAAKRRDAVARMERIARATDGVLSTHRPASLRLGPNAGDLVVYCEPGRRFSDPSNTSNPIPGNHGHPATEPIPFFIGGGHPRVPTAVKRSTLTHTYDVAPTVASFFGLSTRPYEGRAHL</sequence>
<evidence type="ECO:0000313" key="2">
    <source>
        <dbReference type="Proteomes" id="UP001501495"/>
    </source>
</evidence>
<dbReference type="Pfam" id="PF01663">
    <property type="entry name" value="Phosphodiest"/>
    <property type="match status" value="1"/>
</dbReference>
<comment type="caution">
    <text evidence="1">The sequence shown here is derived from an EMBL/GenBank/DDBJ whole genome shotgun (WGS) entry which is preliminary data.</text>
</comment>
<proteinExistence type="predicted"/>
<dbReference type="PANTHER" id="PTHR10151">
    <property type="entry name" value="ECTONUCLEOTIDE PYROPHOSPHATASE/PHOSPHODIESTERASE"/>
    <property type="match status" value="1"/>
</dbReference>
<accession>A0ABP7XB07</accession>
<dbReference type="EMBL" id="BAAAZH010000003">
    <property type="protein sequence ID" value="GAA4109989.1"/>
    <property type="molecule type" value="Genomic_DNA"/>
</dbReference>
<dbReference type="Gene3D" id="3.40.720.10">
    <property type="entry name" value="Alkaline Phosphatase, subunit A"/>
    <property type="match status" value="1"/>
</dbReference>
<dbReference type="InterPro" id="IPR006311">
    <property type="entry name" value="TAT_signal"/>
</dbReference>
<protein>
    <recommendedName>
        <fullName evidence="3">Alkaline phosphatase family protein</fullName>
    </recommendedName>
</protein>
<keyword evidence="2" id="KW-1185">Reference proteome</keyword>
<evidence type="ECO:0000313" key="1">
    <source>
        <dbReference type="EMBL" id="GAA4109989.1"/>
    </source>
</evidence>
<dbReference type="InterPro" id="IPR002591">
    <property type="entry name" value="Phosphodiest/P_Trfase"/>
</dbReference>
<dbReference type="SUPFAM" id="SSF53649">
    <property type="entry name" value="Alkaline phosphatase-like"/>
    <property type="match status" value="1"/>
</dbReference>
<reference evidence="2" key="1">
    <citation type="journal article" date="2019" name="Int. J. Syst. Evol. Microbiol.">
        <title>The Global Catalogue of Microorganisms (GCM) 10K type strain sequencing project: providing services to taxonomists for standard genome sequencing and annotation.</title>
        <authorList>
            <consortium name="The Broad Institute Genomics Platform"/>
            <consortium name="The Broad Institute Genome Sequencing Center for Infectious Disease"/>
            <person name="Wu L."/>
            <person name="Ma J."/>
        </authorList>
    </citation>
    <scope>NUCLEOTIDE SEQUENCE [LARGE SCALE GENOMIC DNA]</scope>
    <source>
        <strain evidence="2">JCM 16703</strain>
    </source>
</reference>
<dbReference type="PROSITE" id="PS51318">
    <property type="entry name" value="TAT"/>
    <property type="match status" value="1"/>
</dbReference>
<dbReference type="InterPro" id="IPR017850">
    <property type="entry name" value="Alkaline_phosphatase_core_sf"/>
</dbReference>
<dbReference type="PANTHER" id="PTHR10151:SF120">
    <property type="entry name" value="BIS(5'-ADENOSYL)-TRIPHOSPHATASE"/>
    <property type="match status" value="1"/>
</dbReference>
<evidence type="ECO:0008006" key="3">
    <source>
        <dbReference type="Google" id="ProtNLM"/>
    </source>
</evidence>